<feature type="binding site" evidence="7">
    <location>
        <position position="96"/>
    </location>
    <ligand>
        <name>[2Fe-2S] cluster</name>
        <dbReference type="ChEBI" id="CHEBI:190135"/>
    </ligand>
</feature>
<evidence type="ECO:0000256" key="1">
    <source>
        <dbReference type="ARBA" id="ARBA00010643"/>
    </source>
</evidence>
<dbReference type="InterPro" id="IPR042128">
    <property type="entry name" value="NuoE_dom"/>
</dbReference>
<dbReference type="PIRSF" id="PIRSF000216">
    <property type="entry name" value="NADH_DH_24kDa"/>
    <property type="match status" value="1"/>
</dbReference>
<evidence type="ECO:0000256" key="3">
    <source>
        <dbReference type="ARBA" id="ARBA00022723"/>
    </source>
</evidence>
<sequence length="177" mass="19832">MQNTKNTTEFNSETLELVNKIIRRYPKGRQKSALLPVLHIAQSENSGWLSSEVMDYVASLLEIQPIEVYEVASFYSMFNLQPVGNCVIEVCQTGPCWLKGSEELLAHFEKKLGIKPGETTADGRFTIKTVECLAACGNAPVIQVGTEYHENMTNEKADELLSKWTAENKCSHTNPYL</sequence>
<dbReference type="InterPro" id="IPR036249">
    <property type="entry name" value="Thioredoxin-like_sf"/>
</dbReference>
<dbReference type="InterPro" id="IPR041921">
    <property type="entry name" value="NuoE_N"/>
</dbReference>
<dbReference type="SUPFAM" id="SSF52833">
    <property type="entry name" value="Thioredoxin-like"/>
    <property type="match status" value="1"/>
</dbReference>
<evidence type="ECO:0000256" key="2">
    <source>
        <dbReference type="ARBA" id="ARBA00022714"/>
    </source>
</evidence>
<accession>A0A5K7S542</accession>
<dbReference type="NCBIfam" id="NF005725">
    <property type="entry name" value="PRK07539.1-5"/>
    <property type="match status" value="1"/>
</dbReference>
<dbReference type="EMBL" id="AP018694">
    <property type="protein sequence ID" value="BBE16595.1"/>
    <property type="molecule type" value="Genomic_DNA"/>
</dbReference>
<feature type="binding site" evidence="7">
    <location>
        <position position="91"/>
    </location>
    <ligand>
        <name>[2Fe-2S] cluster</name>
        <dbReference type="ChEBI" id="CHEBI:190135"/>
    </ligand>
</feature>
<reference evidence="8" key="1">
    <citation type="journal article" date="2020" name="Int. J. Syst. Evol. Microbiol.">
        <title>Aquipluma nitroreducens gen. nov. sp. nov., a novel facultatively anaerobic bacterium isolated from a freshwater lake.</title>
        <authorList>
            <person name="Watanabe M."/>
            <person name="Kojima H."/>
            <person name="Fukui M."/>
        </authorList>
    </citation>
    <scope>NUCLEOTIDE SEQUENCE</scope>
    <source>
        <strain evidence="8">MeG22</strain>
    </source>
</reference>
<evidence type="ECO:0000313" key="8">
    <source>
        <dbReference type="EMBL" id="BBE16595.1"/>
    </source>
</evidence>
<feature type="binding site" evidence="7">
    <location>
        <position position="132"/>
    </location>
    <ligand>
        <name>[2Fe-2S] cluster</name>
        <dbReference type="ChEBI" id="CHEBI:190135"/>
    </ligand>
</feature>
<dbReference type="Pfam" id="PF01257">
    <property type="entry name" value="2Fe-2S_thioredx"/>
    <property type="match status" value="1"/>
</dbReference>
<dbReference type="GO" id="GO:0003954">
    <property type="term" value="F:NADH dehydrogenase activity"/>
    <property type="evidence" value="ECO:0007669"/>
    <property type="project" value="TreeGrafter"/>
</dbReference>
<gene>
    <name evidence="8" type="ORF">AQPE_0735</name>
</gene>
<dbReference type="CDD" id="cd03064">
    <property type="entry name" value="TRX_Fd_NuoE"/>
    <property type="match status" value="1"/>
</dbReference>
<keyword evidence="9" id="KW-1185">Reference proteome</keyword>
<keyword evidence="3 7" id="KW-0479">Metal-binding</keyword>
<dbReference type="Proteomes" id="UP001193389">
    <property type="component" value="Chromosome"/>
</dbReference>
<dbReference type="NCBIfam" id="TIGR01958">
    <property type="entry name" value="nuoE_fam"/>
    <property type="match status" value="1"/>
</dbReference>
<dbReference type="PROSITE" id="PS01099">
    <property type="entry name" value="COMPLEX1_24K"/>
    <property type="match status" value="1"/>
</dbReference>
<dbReference type="PANTHER" id="PTHR10371:SF3">
    <property type="entry name" value="NADH DEHYDROGENASE [UBIQUINONE] FLAVOPROTEIN 2, MITOCHONDRIAL"/>
    <property type="match status" value="1"/>
</dbReference>
<dbReference type="RefSeq" id="WP_318349656.1">
    <property type="nucleotide sequence ID" value="NZ_AP018694.1"/>
</dbReference>
<dbReference type="PANTHER" id="PTHR10371">
    <property type="entry name" value="NADH DEHYDROGENASE UBIQUINONE FLAVOPROTEIN 2, MITOCHONDRIAL"/>
    <property type="match status" value="1"/>
</dbReference>
<keyword evidence="5 7" id="KW-0411">Iron-sulfur</keyword>
<proteinExistence type="inferred from homology"/>
<evidence type="ECO:0000256" key="6">
    <source>
        <dbReference type="ARBA" id="ARBA00034078"/>
    </source>
</evidence>
<dbReference type="Gene3D" id="3.40.30.10">
    <property type="entry name" value="Glutaredoxin"/>
    <property type="match status" value="1"/>
</dbReference>
<dbReference type="InterPro" id="IPR002023">
    <property type="entry name" value="NuoE-like"/>
</dbReference>
<evidence type="ECO:0000256" key="5">
    <source>
        <dbReference type="ARBA" id="ARBA00023014"/>
    </source>
</evidence>
<evidence type="ECO:0000256" key="7">
    <source>
        <dbReference type="PIRSR" id="PIRSR000216-1"/>
    </source>
</evidence>
<dbReference type="FunFam" id="1.10.10.1590:FF:000001">
    <property type="entry name" value="NADH-quinone oxidoreductase subunit E"/>
    <property type="match status" value="1"/>
</dbReference>
<comment type="cofactor">
    <cofactor evidence="6">
        <name>[2Fe-2S] cluster</name>
        <dbReference type="ChEBI" id="CHEBI:190135"/>
    </cofactor>
</comment>
<name>A0A5K7S542_9BACT</name>
<feature type="binding site" evidence="7">
    <location>
        <position position="136"/>
    </location>
    <ligand>
        <name>[2Fe-2S] cluster</name>
        <dbReference type="ChEBI" id="CHEBI:190135"/>
    </ligand>
</feature>
<protein>
    <submittedName>
        <fullName evidence="8">NADH-ubiquinone oxidoreductase chain E</fullName>
    </submittedName>
</protein>
<dbReference type="Gene3D" id="1.10.10.1590">
    <property type="entry name" value="NADH-quinone oxidoreductase subunit E"/>
    <property type="match status" value="1"/>
</dbReference>
<keyword evidence="2 7" id="KW-0001">2Fe-2S</keyword>
<dbReference type="GO" id="GO:0046872">
    <property type="term" value="F:metal ion binding"/>
    <property type="evidence" value="ECO:0007669"/>
    <property type="project" value="UniProtKB-KW"/>
</dbReference>
<dbReference type="GO" id="GO:0051537">
    <property type="term" value="F:2 iron, 2 sulfur cluster binding"/>
    <property type="evidence" value="ECO:0007669"/>
    <property type="project" value="UniProtKB-KW"/>
</dbReference>
<evidence type="ECO:0000256" key="4">
    <source>
        <dbReference type="ARBA" id="ARBA00023004"/>
    </source>
</evidence>
<keyword evidence="4 7" id="KW-0408">Iron</keyword>
<comment type="cofactor">
    <cofactor evidence="7">
        <name>[2Fe-2S] cluster</name>
        <dbReference type="ChEBI" id="CHEBI:190135"/>
    </cofactor>
    <text evidence="7">Binds 1 [2Fe-2S] cluster.</text>
</comment>
<dbReference type="KEGG" id="anf:AQPE_0735"/>
<evidence type="ECO:0000313" key="9">
    <source>
        <dbReference type="Proteomes" id="UP001193389"/>
    </source>
</evidence>
<dbReference type="AlphaFoldDB" id="A0A5K7S542"/>
<comment type="similarity">
    <text evidence="1">Belongs to the complex I 24 kDa subunit family.</text>
</comment>
<organism evidence="8 9">
    <name type="scientific">Aquipluma nitroreducens</name>
    <dbReference type="NCBI Taxonomy" id="2010828"/>
    <lineage>
        <taxon>Bacteria</taxon>
        <taxon>Pseudomonadati</taxon>
        <taxon>Bacteroidota</taxon>
        <taxon>Bacteroidia</taxon>
        <taxon>Marinilabiliales</taxon>
        <taxon>Prolixibacteraceae</taxon>
        <taxon>Aquipluma</taxon>
    </lineage>
</organism>